<evidence type="ECO:0000259" key="1">
    <source>
        <dbReference type="Pfam" id="PF22917"/>
    </source>
</evidence>
<gene>
    <name evidence="2" type="ORF">A1O3_05223</name>
</gene>
<dbReference type="HOGENOM" id="CLU_030125_2_0_1"/>
<organism evidence="2 3">
    <name type="scientific">Capronia epimyces CBS 606.96</name>
    <dbReference type="NCBI Taxonomy" id="1182542"/>
    <lineage>
        <taxon>Eukaryota</taxon>
        <taxon>Fungi</taxon>
        <taxon>Dikarya</taxon>
        <taxon>Ascomycota</taxon>
        <taxon>Pezizomycotina</taxon>
        <taxon>Eurotiomycetes</taxon>
        <taxon>Chaetothyriomycetidae</taxon>
        <taxon>Chaetothyriales</taxon>
        <taxon>Herpotrichiellaceae</taxon>
        <taxon>Capronia</taxon>
    </lineage>
</organism>
<comment type="caution">
    <text evidence="2">The sequence shown here is derived from an EMBL/GenBank/DDBJ whole genome shotgun (WGS) entry which is preliminary data.</text>
</comment>
<dbReference type="Gene3D" id="3.40.50.720">
    <property type="entry name" value="NAD(P)-binding Rossmann-like Domain"/>
    <property type="match status" value="1"/>
</dbReference>
<accession>W9YQL0</accession>
<dbReference type="InterPro" id="IPR036291">
    <property type="entry name" value="NAD(P)-bd_dom_sf"/>
</dbReference>
<dbReference type="EMBL" id="AMGY01000004">
    <property type="protein sequence ID" value="EXJ84554.1"/>
    <property type="molecule type" value="Genomic_DNA"/>
</dbReference>
<dbReference type="InterPro" id="IPR055222">
    <property type="entry name" value="PRISE-like_Rossmann-fold"/>
</dbReference>
<dbReference type="eggNOG" id="ENOG502SJY5">
    <property type="taxonomic scope" value="Eukaryota"/>
</dbReference>
<keyword evidence="3" id="KW-1185">Reference proteome</keyword>
<dbReference type="GeneID" id="19169339"/>
<reference evidence="2 3" key="1">
    <citation type="submission" date="2013-03" db="EMBL/GenBank/DDBJ databases">
        <title>The Genome Sequence of Capronia epimyces CBS 606.96.</title>
        <authorList>
            <consortium name="The Broad Institute Genomics Platform"/>
            <person name="Cuomo C."/>
            <person name="de Hoog S."/>
            <person name="Gorbushina A."/>
            <person name="Walker B."/>
            <person name="Young S.K."/>
            <person name="Zeng Q."/>
            <person name="Gargeya S."/>
            <person name="Fitzgerald M."/>
            <person name="Haas B."/>
            <person name="Abouelleil A."/>
            <person name="Allen A.W."/>
            <person name="Alvarado L."/>
            <person name="Arachchi H.M."/>
            <person name="Berlin A.M."/>
            <person name="Chapman S.B."/>
            <person name="Gainer-Dewar J."/>
            <person name="Goldberg J."/>
            <person name="Griggs A."/>
            <person name="Gujja S."/>
            <person name="Hansen M."/>
            <person name="Howarth C."/>
            <person name="Imamovic A."/>
            <person name="Ireland A."/>
            <person name="Larimer J."/>
            <person name="McCowan C."/>
            <person name="Murphy C."/>
            <person name="Pearson M."/>
            <person name="Poon T.W."/>
            <person name="Priest M."/>
            <person name="Roberts A."/>
            <person name="Saif S."/>
            <person name="Shea T."/>
            <person name="Sisk P."/>
            <person name="Sykes S."/>
            <person name="Wortman J."/>
            <person name="Nusbaum C."/>
            <person name="Birren B."/>
        </authorList>
    </citation>
    <scope>NUCLEOTIDE SEQUENCE [LARGE SCALE GENOMIC DNA]</scope>
    <source>
        <strain evidence="2 3">CBS 606.96</strain>
    </source>
</reference>
<sequence>MAPPNTNRHALVFGGSGVTGWAVVDQLLNDDPASGGTGTWSRVTALTNRPLTLEASQWRPKTGQLQIVSGLNLLKGDQDSLEEAMKSKIPDIHTVTHVFYFAYKANTDFEQEKKDAVDMLARSITAVDKLSPVLKVVAFQTGAKMYGFLLQQDHYLPVPLRESLPRLKSPYSDQLFYHAQLDWLSAYSARREGKEKAWTWFETRPDIIIGFAPNHSAYSLATSLGIYFSLWREINGAGSTVPFPGTMKSWKAKHNEAGSEAIAKQTIFLALHPEAYVNGDAFNVASSPQYETWEEKWPQLCQYFGLQSAPPRAMPRPIRAYINDNQARWQEMEKKHGLRTDIAQSEVTMPGFEILHLSLADFDRQYDLSKIQKVGCNVQYSIMDTWGCTFDRMRKARFIP</sequence>
<dbReference type="Proteomes" id="UP000019478">
    <property type="component" value="Unassembled WGS sequence"/>
</dbReference>
<dbReference type="CDD" id="cd08948">
    <property type="entry name" value="5beta-POR_like_SDR_a"/>
    <property type="match status" value="1"/>
</dbReference>
<evidence type="ECO:0000313" key="3">
    <source>
        <dbReference type="Proteomes" id="UP000019478"/>
    </source>
</evidence>
<dbReference type="Pfam" id="PF22917">
    <property type="entry name" value="PRISE"/>
    <property type="match status" value="1"/>
</dbReference>
<dbReference type="PANTHER" id="PTHR32487:SF8">
    <property type="entry name" value="NAD-DEPENDENT EPIMERASE_DEHYDRATASE DOMAIN-CONTAINING PROTEIN"/>
    <property type="match status" value="1"/>
</dbReference>
<feature type="domain" description="PRISE-like Rossmann-fold" evidence="1">
    <location>
        <begin position="10"/>
        <end position="400"/>
    </location>
</feature>
<dbReference type="OrthoDB" id="1731983at2759"/>
<evidence type="ECO:0000313" key="2">
    <source>
        <dbReference type="EMBL" id="EXJ84554.1"/>
    </source>
</evidence>
<dbReference type="AlphaFoldDB" id="W9YQL0"/>
<name>W9YQL0_9EURO</name>
<proteinExistence type="predicted"/>
<dbReference type="PANTHER" id="PTHR32487">
    <property type="entry name" value="3-OXO-DELTA(4,5)-STEROID 5-BETA-REDUCTASE"/>
    <property type="match status" value="1"/>
</dbReference>
<dbReference type="SUPFAM" id="SSF51735">
    <property type="entry name" value="NAD(P)-binding Rossmann-fold domains"/>
    <property type="match status" value="1"/>
</dbReference>
<protein>
    <recommendedName>
        <fullName evidence="1">PRISE-like Rossmann-fold domain-containing protein</fullName>
    </recommendedName>
</protein>
<dbReference type="RefSeq" id="XP_007733539.1">
    <property type="nucleotide sequence ID" value="XM_007735349.1"/>
</dbReference>
<dbReference type="STRING" id="1182542.W9YQL0"/>